<dbReference type="PANTHER" id="PTHR45720:SF10">
    <property type="entry name" value="CHLORIDE CHANNEL PROTEIN 2"/>
    <property type="match status" value="1"/>
</dbReference>
<dbReference type="AlphaFoldDB" id="A0A915KZY3"/>
<dbReference type="PROSITE" id="PS51371">
    <property type="entry name" value="CBS"/>
    <property type="match status" value="1"/>
</dbReference>
<dbReference type="PANTHER" id="PTHR45720">
    <property type="entry name" value="CHLORIDE CHANNEL PROTEIN 2"/>
    <property type="match status" value="1"/>
</dbReference>
<comment type="caution">
    <text evidence="10">Lacks conserved residue(s) required for the propagation of feature annotation.</text>
</comment>
<feature type="transmembrane region" description="Helical" evidence="10">
    <location>
        <begin position="173"/>
        <end position="199"/>
    </location>
</feature>
<keyword evidence="2 10" id="KW-0813">Transport</keyword>
<evidence type="ECO:0000256" key="6">
    <source>
        <dbReference type="ARBA" id="ARBA00023065"/>
    </source>
</evidence>
<dbReference type="Proteomes" id="UP000887565">
    <property type="component" value="Unplaced"/>
</dbReference>
<feature type="compositionally biased region" description="Polar residues" evidence="11">
    <location>
        <begin position="654"/>
        <end position="664"/>
    </location>
</feature>
<evidence type="ECO:0000313" key="14">
    <source>
        <dbReference type="WBParaSite" id="nRc.2.0.1.t44498-RA"/>
    </source>
</evidence>
<dbReference type="GO" id="GO:0005247">
    <property type="term" value="F:voltage-gated chloride channel activity"/>
    <property type="evidence" value="ECO:0007669"/>
    <property type="project" value="TreeGrafter"/>
</dbReference>
<dbReference type="OMA" id="TKIYNWK"/>
<dbReference type="FunFam" id="3.10.580.10:FF:000032">
    <property type="entry name" value="Chloride channel protein"/>
    <property type="match status" value="1"/>
</dbReference>
<evidence type="ECO:0000256" key="10">
    <source>
        <dbReference type="RuleBase" id="RU361221"/>
    </source>
</evidence>
<evidence type="ECO:0000259" key="12">
    <source>
        <dbReference type="PROSITE" id="PS51371"/>
    </source>
</evidence>
<dbReference type="SUPFAM" id="SSF81340">
    <property type="entry name" value="Clc chloride channel"/>
    <property type="match status" value="1"/>
</dbReference>
<keyword evidence="13" id="KW-1185">Reference proteome</keyword>
<dbReference type="GO" id="GO:0005886">
    <property type="term" value="C:plasma membrane"/>
    <property type="evidence" value="ECO:0007669"/>
    <property type="project" value="TreeGrafter"/>
</dbReference>
<protein>
    <recommendedName>
        <fullName evidence="10">Chloride channel protein</fullName>
    </recommendedName>
</protein>
<keyword evidence="7 10" id="KW-0472">Membrane</keyword>
<evidence type="ECO:0000256" key="2">
    <source>
        <dbReference type="ARBA" id="ARBA00022448"/>
    </source>
</evidence>
<feature type="region of interest" description="Disordered" evidence="11">
    <location>
        <begin position="650"/>
        <end position="674"/>
    </location>
</feature>
<feature type="transmembrane region" description="Helical" evidence="10">
    <location>
        <begin position="461"/>
        <end position="486"/>
    </location>
</feature>
<evidence type="ECO:0000256" key="4">
    <source>
        <dbReference type="ARBA" id="ARBA00022737"/>
    </source>
</evidence>
<dbReference type="FunFam" id="1.10.3080.10:FF:000033">
    <property type="entry name" value="Chloride channel, voltage-sensitive 1"/>
    <property type="match status" value="1"/>
</dbReference>
<comment type="similarity">
    <text evidence="10">Belongs to the chloride channel (TC 2.A.49) family.</text>
</comment>
<sequence>MIRQSPPSDADDGEEKSRIKSVSRQVSRFIDDDQVRSDPDKKNNKQKRISGANFGSSSDENENLVKKSRHHVCVEIQEDRKLLSNEDEDQDRTFNSNDVMKKQSSIYRFYQSAKTKGTKSIDTLVSEDSVYLVALGVLMGVFSFAIDFCIVCLRKLHFELFNRAEEINLGLQYFVWVFYTLALVLMSAAICQFVAPQAVGSGIPEMKTILRGVVLKEYLTLKTLVAKFLGLILALGTGLPIGKENESMHSEMLAAACAVGVACTYGAPIGGTVKPFSATNFPYEYPFDPKELFVFALIGLFCGFGGAFFVWLHRKYVKTFLQNPFLKRTLFKCWLTYPVLLVFILASIKCPLGYGHYFAGGLSPRDALSHLFSNFSWFDANATSQNNESLAIMEYWADGRNIFLTLSLYAFNMFWMTAVAITLPIPSGVFIPVFVTGAAFGRIVGETMALFFPDGVRTDGIITKIVPGAYAIVGATAFSGAVTHAISTSVVVVEITGQILYILPTMLAVLIANAVCAKLQPSIYDSIIRLKKLPYIPAIANMSSGIHRVYVHDIMVTNVKFITLESTYSELQDLLIDYPRLKTFPLVDRHSSLILLGSISRTQLVQAMNEQVGEEARRAEAHRRAKEREHCSQQDLQKFAMVKAARSKNVRLAPTSSTAASANEQEAGRKNSRFTIRKVSSHEILTESAVEALKKRRETFGNDTDTGDSLLGGPGVEASSSTYHKFMTTMQAVGNYMNTLPLKFRESLRRHAASNPGPLSQIDLSDEEKAEWEIQCLAEQMKFENIQIDPAPFQLVERTSLYRVHALFWMLGLNRAYVTSLGRLVGVVALRELRTALEKVQPTINCSMENLEPPKRKHNMTKSPTKKNLLTLEKQILNAKKSLDGPASAAAGGQNNHDESPEKKRLFSINPSMCFVPNQSETLQVPRTGKSQK</sequence>
<dbReference type="InterPro" id="IPR000644">
    <property type="entry name" value="CBS_dom"/>
</dbReference>
<evidence type="ECO:0000256" key="5">
    <source>
        <dbReference type="ARBA" id="ARBA00022989"/>
    </source>
</evidence>
<feature type="transmembrane region" description="Helical" evidence="10">
    <location>
        <begin position="413"/>
        <end position="440"/>
    </location>
</feature>
<organism evidence="13 14">
    <name type="scientific">Romanomermis culicivorax</name>
    <name type="common">Nematode worm</name>
    <dbReference type="NCBI Taxonomy" id="13658"/>
    <lineage>
        <taxon>Eukaryota</taxon>
        <taxon>Metazoa</taxon>
        <taxon>Ecdysozoa</taxon>
        <taxon>Nematoda</taxon>
        <taxon>Enoplea</taxon>
        <taxon>Dorylaimia</taxon>
        <taxon>Mermithida</taxon>
        <taxon>Mermithoidea</taxon>
        <taxon>Mermithidae</taxon>
        <taxon>Romanomermis</taxon>
    </lineage>
</organism>
<evidence type="ECO:0000256" key="3">
    <source>
        <dbReference type="ARBA" id="ARBA00022692"/>
    </source>
</evidence>
<dbReference type="SUPFAM" id="SSF54631">
    <property type="entry name" value="CBS-domain pair"/>
    <property type="match status" value="1"/>
</dbReference>
<feature type="transmembrane region" description="Helical" evidence="10">
    <location>
        <begin position="333"/>
        <end position="354"/>
    </location>
</feature>
<keyword evidence="3 10" id="KW-0812">Transmembrane</keyword>
<proteinExistence type="inferred from homology"/>
<dbReference type="InterPro" id="IPR014743">
    <property type="entry name" value="Cl-channel_core"/>
</dbReference>
<dbReference type="Gene3D" id="3.10.580.10">
    <property type="entry name" value="CBS-domain"/>
    <property type="match status" value="2"/>
</dbReference>
<keyword evidence="5 10" id="KW-1133">Transmembrane helix</keyword>
<evidence type="ECO:0000256" key="1">
    <source>
        <dbReference type="ARBA" id="ARBA00004141"/>
    </source>
</evidence>
<name>A0A915KZY3_ROMCU</name>
<feature type="transmembrane region" description="Helical" evidence="10">
    <location>
        <begin position="498"/>
        <end position="519"/>
    </location>
</feature>
<feature type="transmembrane region" description="Helical" evidence="10">
    <location>
        <begin position="130"/>
        <end position="153"/>
    </location>
</feature>
<evidence type="ECO:0000256" key="9">
    <source>
        <dbReference type="PROSITE-ProRule" id="PRU00703"/>
    </source>
</evidence>
<feature type="compositionally biased region" description="Basic and acidic residues" evidence="11">
    <location>
        <begin position="896"/>
        <end position="905"/>
    </location>
</feature>
<dbReference type="PRINTS" id="PR00762">
    <property type="entry name" value="CLCHANNEL"/>
</dbReference>
<feature type="transmembrane region" description="Helical" evidence="10">
    <location>
        <begin position="293"/>
        <end position="312"/>
    </location>
</feature>
<dbReference type="WBParaSite" id="nRc.2.0.1.t44498-RA">
    <property type="protein sequence ID" value="nRc.2.0.1.t44498-RA"/>
    <property type="gene ID" value="nRc.2.0.1.g44498"/>
</dbReference>
<keyword evidence="8 10" id="KW-0868">Chloride</keyword>
<comment type="subcellular location">
    <subcellularLocation>
        <location evidence="1 10">Membrane</location>
        <topology evidence="1 10">Multi-pass membrane protein</topology>
    </subcellularLocation>
</comment>
<dbReference type="InterPro" id="IPR046342">
    <property type="entry name" value="CBS_dom_sf"/>
</dbReference>
<keyword evidence="6 10" id="KW-0406">Ion transport</keyword>
<dbReference type="Gene3D" id="1.10.3080.10">
    <property type="entry name" value="Clc chloride channel"/>
    <property type="match status" value="2"/>
</dbReference>
<evidence type="ECO:0000256" key="11">
    <source>
        <dbReference type="SAM" id="MobiDB-lite"/>
    </source>
</evidence>
<dbReference type="InterPro" id="IPR001807">
    <property type="entry name" value="ClC"/>
</dbReference>
<feature type="transmembrane region" description="Helical" evidence="10">
    <location>
        <begin position="253"/>
        <end position="273"/>
    </location>
</feature>
<dbReference type="Pfam" id="PF00654">
    <property type="entry name" value="Voltage_CLC"/>
    <property type="match status" value="2"/>
</dbReference>
<feature type="region of interest" description="Disordered" evidence="11">
    <location>
        <begin position="883"/>
        <end position="911"/>
    </location>
</feature>
<feature type="domain" description="CBS" evidence="12">
    <location>
        <begin position="555"/>
        <end position="615"/>
    </location>
</feature>
<keyword evidence="9" id="KW-0129">CBS domain</keyword>
<evidence type="ECO:0000313" key="13">
    <source>
        <dbReference type="Proteomes" id="UP000887565"/>
    </source>
</evidence>
<feature type="compositionally biased region" description="Basic and acidic residues" evidence="11">
    <location>
        <begin position="29"/>
        <end position="43"/>
    </location>
</feature>
<feature type="transmembrane region" description="Helical" evidence="10">
    <location>
        <begin position="219"/>
        <end position="241"/>
    </location>
</feature>
<dbReference type="InterPro" id="IPR050970">
    <property type="entry name" value="Cl_channel_volt-gated"/>
</dbReference>
<evidence type="ECO:0000256" key="7">
    <source>
        <dbReference type="ARBA" id="ARBA00023136"/>
    </source>
</evidence>
<keyword evidence="4" id="KW-0677">Repeat</keyword>
<feature type="region of interest" description="Disordered" evidence="11">
    <location>
        <begin position="1"/>
        <end position="66"/>
    </location>
</feature>
<evidence type="ECO:0000256" key="8">
    <source>
        <dbReference type="ARBA" id="ARBA00023214"/>
    </source>
</evidence>
<reference evidence="14" key="1">
    <citation type="submission" date="2022-11" db="UniProtKB">
        <authorList>
            <consortium name="WormBaseParasite"/>
        </authorList>
    </citation>
    <scope>IDENTIFICATION</scope>
</reference>
<accession>A0A915KZY3</accession>